<evidence type="ECO:0000313" key="3">
    <source>
        <dbReference type="Proteomes" id="UP001428817"/>
    </source>
</evidence>
<protein>
    <submittedName>
        <fullName evidence="2">Uncharacterized protein</fullName>
    </submittedName>
</protein>
<keyword evidence="3" id="KW-1185">Reference proteome</keyword>
<evidence type="ECO:0000313" key="2">
    <source>
        <dbReference type="EMBL" id="GAA5155920.1"/>
    </source>
</evidence>
<dbReference type="RefSeq" id="WP_185064079.1">
    <property type="nucleotide sequence ID" value="NZ_BAABJP010000010.1"/>
</dbReference>
<proteinExistence type="predicted"/>
<reference evidence="3" key="1">
    <citation type="journal article" date="2019" name="Int. J. Syst. Evol. Microbiol.">
        <title>The Global Catalogue of Microorganisms (GCM) 10K type strain sequencing project: providing services to taxonomists for standard genome sequencing and annotation.</title>
        <authorList>
            <consortium name="The Broad Institute Genomics Platform"/>
            <consortium name="The Broad Institute Genome Sequencing Center for Infectious Disease"/>
            <person name="Wu L."/>
            <person name="Ma J."/>
        </authorList>
    </citation>
    <scope>NUCLEOTIDE SEQUENCE [LARGE SCALE GENOMIC DNA]</scope>
    <source>
        <strain evidence="3">JCM 18303</strain>
    </source>
</reference>
<gene>
    <name evidence="2" type="ORF">GCM10023321_30490</name>
</gene>
<organism evidence="2 3">
    <name type="scientific">Pseudonocardia eucalypti</name>
    <dbReference type="NCBI Taxonomy" id="648755"/>
    <lineage>
        <taxon>Bacteria</taxon>
        <taxon>Bacillati</taxon>
        <taxon>Actinomycetota</taxon>
        <taxon>Actinomycetes</taxon>
        <taxon>Pseudonocardiales</taxon>
        <taxon>Pseudonocardiaceae</taxon>
        <taxon>Pseudonocardia</taxon>
    </lineage>
</organism>
<comment type="caution">
    <text evidence="2">The sequence shown here is derived from an EMBL/GenBank/DDBJ whole genome shotgun (WGS) entry which is preliminary data.</text>
</comment>
<dbReference type="Proteomes" id="UP001428817">
    <property type="component" value="Unassembled WGS sequence"/>
</dbReference>
<name>A0ABP9Q7N4_9PSEU</name>
<dbReference type="EMBL" id="BAABJP010000010">
    <property type="protein sequence ID" value="GAA5155920.1"/>
    <property type="molecule type" value="Genomic_DNA"/>
</dbReference>
<feature type="region of interest" description="Disordered" evidence="1">
    <location>
        <begin position="41"/>
        <end position="60"/>
    </location>
</feature>
<accession>A0ABP9Q7N4</accession>
<evidence type="ECO:0000256" key="1">
    <source>
        <dbReference type="SAM" id="MobiDB-lite"/>
    </source>
</evidence>
<sequence>MSQQTSRPSALSELRLDTWVPRRQDSRLLGSLADVLSEFAGTRRPTVPAQRTAPESRPDA</sequence>